<dbReference type="InterPro" id="IPR006315">
    <property type="entry name" value="OM_autotransptr_brl_dom"/>
</dbReference>
<evidence type="ECO:0000313" key="4">
    <source>
        <dbReference type="Proteomes" id="UP000289193"/>
    </source>
</evidence>
<dbReference type="InterPro" id="IPR036709">
    <property type="entry name" value="Autotransporte_beta_dom_sf"/>
</dbReference>
<gene>
    <name evidence="3" type="ORF">CRV05_04375</name>
</gene>
<dbReference type="SUPFAM" id="SSF103515">
    <property type="entry name" value="Autotransporter"/>
    <property type="match status" value="1"/>
</dbReference>
<proteinExistence type="predicted"/>
<dbReference type="SMART" id="SM00869">
    <property type="entry name" value="Autotransporter"/>
    <property type="match status" value="1"/>
</dbReference>
<dbReference type="GO" id="GO:0019867">
    <property type="term" value="C:outer membrane"/>
    <property type="evidence" value="ECO:0007669"/>
    <property type="project" value="InterPro"/>
</dbReference>
<dbReference type="PROSITE" id="PS51208">
    <property type="entry name" value="AUTOTRANSPORTER"/>
    <property type="match status" value="1"/>
</dbReference>
<evidence type="ECO:0000256" key="1">
    <source>
        <dbReference type="SAM" id="SignalP"/>
    </source>
</evidence>
<dbReference type="RefSeq" id="WP_114839383.1">
    <property type="nucleotide sequence ID" value="NZ_CP031217.1"/>
</dbReference>
<feature type="chain" id="PRO_5043488971" description="Autotransporter domain-containing protein" evidence="1">
    <location>
        <begin position="24"/>
        <end position="557"/>
    </location>
</feature>
<dbReference type="AlphaFoldDB" id="A0AAX2A8I0"/>
<organism evidence="3 4">
    <name type="scientific">Halarcobacter bivalviorum</name>
    <dbReference type="NCBI Taxonomy" id="663364"/>
    <lineage>
        <taxon>Bacteria</taxon>
        <taxon>Pseudomonadati</taxon>
        <taxon>Campylobacterota</taxon>
        <taxon>Epsilonproteobacteria</taxon>
        <taxon>Campylobacterales</taxon>
        <taxon>Arcobacteraceae</taxon>
        <taxon>Halarcobacter</taxon>
    </lineage>
</organism>
<accession>A0AAX2A8I0</accession>
<dbReference type="EMBL" id="PDKM01000002">
    <property type="protein sequence ID" value="RXK10519.1"/>
    <property type="molecule type" value="Genomic_DNA"/>
</dbReference>
<sequence>MKTTKTKLSLLTSAILFSSVIGTQELRAVAGTSSSATLYESNQFYRPDSNVDYVDQITPSNFSSQSTTLYSYLSQSVYVTTAGTYDFSTTGGTVGDPFLILYSSFDKDNPMNNIIVGNDDGAGSGHALLDDVVLSADTTYYLVTTSYNPATGTVEFLVTGPDGVIITTLTTDPEATSSEPEATSSILNSTISGGGKQPAQDAARVLDSSSGNARMQNVIIAINNLSSDSAVAKAVESTTPQTTTSSFTAANQISNNVSNIVSQRQNVNLNGAGLNSGDSMLSEKNIWIKPYGSRGSQDDKDGINGFDIDTYGIGFGFDGEYAENKQIGFGFFYTNADVEVNNVSQTSDIDVYSLIVYGNTPIFDNKTNLLYQVGYSWQDTSSNRGIEFMGTSAKADYTSNVASIDLRLLRDYRVNEKLLLQPLVSTTYRHFESPNYSESGADALNLEVDKFTANELILGIGALGFYKLNENSNLFGNINIGYDLKDDNNIVSSSYQGASGLSFETEGIDNGRFSYDLGIGYENNINDLTNINFSYNFQGEGSDYTNHVISAKYTYKF</sequence>
<reference evidence="3 4" key="1">
    <citation type="submission" date="2017-10" db="EMBL/GenBank/DDBJ databases">
        <title>Genomics of the genus Arcobacter.</title>
        <authorList>
            <person name="Perez-Cataluna A."/>
            <person name="Figueras M.J."/>
        </authorList>
    </citation>
    <scope>NUCLEOTIDE SEQUENCE [LARGE SCALE GENOMIC DNA]</scope>
    <source>
        <strain evidence="3 4">CECT 7835</strain>
    </source>
</reference>
<evidence type="ECO:0000259" key="2">
    <source>
        <dbReference type="PROSITE" id="PS51208"/>
    </source>
</evidence>
<evidence type="ECO:0000313" key="3">
    <source>
        <dbReference type="EMBL" id="RXK10519.1"/>
    </source>
</evidence>
<name>A0AAX2A8I0_9BACT</name>
<protein>
    <recommendedName>
        <fullName evidence="2">Autotransporter domain-containing protein</fullName>
    </recommendedName>
</protein>
<dbReference type="InterPro" id="IPR005546">
    <property type="entry name" value="Autotransporte_beta"/>
</dbReference>
<feature type="domain" description="Autotransporter" evidence="2">
    <location>
        <begin position="279"/>
        <end position="557"/>
    </location>
</feature>
<dbReference type="Gene3D" id="2.40.128.130">
    <property type="entry name" value="Autotransporter beta-domain"/>
    <property type="match status" value="1"/>
</dbReference>
<keyword evidence="4" id="KW-1185">Reference proteome</keyword>
<dbReference type="Proteomes" id="UP000289193">
    <property type="component" value="Unassembled WGS sequence"/>
</dbReference>
<comment type="caution">
    <text evidence="3">The sequence shown here is derived from an EMBL/GenBank/DDBJ whole genome shotgun (WGS) entry which is preliminary data.</text>
</comment>
<dbReference type="NCBIfam" id="TIGR01414">
    <property type="entry name" value="autotrans_barl"/>
    <property type="match status" value="1"/>
</dbReference>
<feature type="signal peptide" evidence="1">
    <location>
        <begin position="1"/>
        <end position="23"/>
    </location>
</feature>
<keyword evidence="1" id="KW-0732">Signal</keyword>
<dbReference type="Pfam" id="PF03797">
    <property type="entry name" value="Autotransporter"/>
    <property type="match status" value="1"/>
</dbReference>